<dbReference type="OrthoDB" id="7026422at2"/>
<evidence type="ECO:0000256" key="1">
    <source>
        <dbReference type="SAM" id="SignalP"/>
    </source>
</evidence>
<protein>
    <recommendedName>
        <fullName evidence="4">Secreted protein</fullName>
    </recommendedName>
</protein>
<gene>
    <name evidence="2" type="ORF">APT59_03710</name>
</gene>
<reference evidence="2 3" key="1">
    <citation type="submission" date="2016-01" db="EMBL/GenBank/DDBJ databases">
        <title>Annotation of Pseudomonas oryzihabitans USDA-ARS-USMARC-56511.</title>
        <authorList>
            <person name="Harhay G.P."/>
            <person name="Harhay D.M."/>
            <person name="Smith T.P.L."/>
            <person name="Bono J.L."/>
            <person name="Heaton M.P."/>
            <person name="Clawson M.L."/>
            <person name="Chitko-Mckown C.G."/>
            <person name="Capik S.F."/>
            <person name="DeDonder K.D."/>
            <person name="Apley M.D."/>
            <person name="Lubbers B.V."/>
            <person name="White B.J."/>
            <person name="Larson R.L."/>
        </authorList>
    </citation>
    <scope>NUCLEOTIDE SEQUENCE [LARGE SCALE GENOMIC DNA]</scope>
    <source>
        <strain evidence="2 3">USDA-ARS-USMARC-56511</strain>
    </source>
</reference>
<sequence length="89" mass="9546">MKRTALIALMMFATAPVFAQDLCTVQLQKLDDASKMKTNMIGPGSSQAKQIAEFRKNAMAAQKAGDEKTCIAQANQALTMLRQPGGEGN</sequence>
<accession>A0A0U4WVX6</accession>
<evidence type="ECO:0000313" key="3">
    <source>
        <dbReference type="Proteomes" id="UP000064137"/>
    </source>
</evidence>
<dbReference type="KEGG" id="por:APT59_03710"/>
<dbReference type="RefSeq" id="WP_059313610.1">
    <property type="nucleotide sequence ID" value="NZ_CP013987.1"/>
</dbReference>
<organism evidence="2 3">
    <name type="scientific">Pseudomonas oryzihabitans</name>
    <dbReference type="NCBI Taxonomy" id="47885"/>
    <lineage>
        <taxon>Bacteria</taxon>
        <taxon>Pseudomonadati</taxon>
        <taxon>Pseudomonadota</taxon>
        <taxon>Gammaproteobacteria</taxon>
        <taxon>Pseudomonadales</taxon>
        <taxon>Pseudomonadaceae</taxon>
        <taxon>Pseudomonas</taxon>
    </lineage>
</organism>
<feature type="chain" id="PRO_5006853633" description="Secreted protein" evidence="1">
    <location>
        <begin position="20"/>
        <end position="89"/>
    </location>
</feature>
<evidence type="ECO:0008006" key="4">
    <source>
        <dbReference type="Google" id="ProtNLM"/>
    </source>
</evidence>
<dbReference type="Proteomes" id="UP000064137">
    <property type="component" value="Chromosome"/>
</dbReference>
<dbReference type="AlphaFoldDB" id="A0A0U4WVX6"/>
<feature type="signal peptide" evidence="1">
    <location>
        <begin position="1"/>
        <end position="19"/>
    </location>
</feature>
<keyword evidence="1" id="KW-0732">Signal</keyword>
<dbReference type="EMBL" id="CP013987">
    <property type="protein sequence ID" value="ALZ83348.1"/>
    <property type="molecule type" value="Genomic_DNA"/>
</dbReference>
<proteinExistence type="predicted"/>
<name>A0A0U4WVX6_9PSED</name>
<evidence type="ECO:0000313" key="2">
    <source>
        <dbReference type="EMBL" id="ALZ83348.1"/>
    </source>
</evidence>